<dbReference type="SMART" id="SM00822">
    <property type="entry name" value="PKS_KR"/>
    <property type="match status" value="1"/>
</dbReference>
<evidence type="ECO:0000256" key="3">
    <source>
        <dbReference type="ARBA" id="ARBA00022692"/>
    </source>
</evidence>
<keyword evidence="6" id="KW-0560">Oxidoreductase</keyword>
<dbReference type="Gene3D" id="3.40.50.720">
    <property type="entry name" value="NAD(P)-binding Rossmann-like Domain"/>
    <property type="match status" value="1"/>
</dbReference>
<keyword evidence="16" id="KW-1185">Reference proteome</keyword>
<evidence type="ECO:0000256" key="5">
    <source>
        <dbReference type="ARBA" id="ARBA00022989"/>
    </source>
</evidence>
<evidence type="ECO:0000313" key="15">
    <source>
        <dbReference type="EMBL" id="GIY04844.1"/>
    </source>
</evidence>
<evidence type="ECO:0000256" key="4">
    <source>
        <dbReference type="ARBA" id="ARBA00022857"/>
    </source>
</evidence>
<dbReference type="PANTHER" id="PTHR24322:SF736">
    <property type="entry name" value="RETINOL DEHYDROGENASE 10"/>
    <property type="match status" value="1"/>
</dbReference>
<dbReference type="PRINTS" id="PR00080">
    <property type="entry name" value="SDRFAMILY"/>
</dbReference>
<evidence type="ECO:0000313" key="16">
    <source>
        <dbReference type="Proteomes" id="UP001054945"/>
    </source>
</evidence>
<dbReference type="InterPro" id="IPR020904">
    <property type="entry name" value="Sc_DH/Rdtase_CS"/>
</dbReference>
<evidence type="ECO:0000256" key="10">
    <source>
        <dbReference type="ARBA" id="ARBA00068717"/>
    </source>
</evidence>
<dbReference type="InterPro" id="IPR057326">
    <property type="entry name" value="KR_dom"/>
</dbReference>
<evidence type="ECO:0000256" key="6">
    <source>
        <dbReference type="ARBA" id="ARBA00023002"/>
    </source>
</evidence>
<feature type="transmembrane region" description="Helical" evidence="13">
    <location>
        <begin position="61"/>
        <end position="85"/>
    </location>
</feature>
<feature type="domain" description="Ketoreductase" evidence="14">
    <location>
        <begin position="95"/>
        <end position="260"/>
    </location>
</feature>
<evidence type="ECO:0000256" key="1">
    <source>
        <dbReference type="ARBA" id="ARBA00004141"/>
    </source>
</evidence>
<dbReference type="InterPro" id="IPR002347">
    <property type="entry name" value="SDR_fam"/>
</dbReference>
<dbReference type="GO" id="GO:0005811">
    <property type="term" value="C:lipid droplet"/>
    <property type="evidence" value="ECO:0007669"/>
    <property type="project" value="TreeGrafter"/>
</dbReference>
<dbReference type="Pfam" id="PF00106">
    <property type="entry name" value="adh_short"/>
    <property type="match status" value="1"/>
</dbReference>
<reference evidence="15 16" key="1">
    <citation type="submission" date="2021-06" db="EMBL/GenBank/DDBJ databases">
        <title>Caerostris extrusa draft genome.</title>
        <authorList>
            <person name="Kono N."/>
            <person name="Arakawa K."/>
        </authorList>
    </citation>
    <scope>NUCLEOTIDE SEQUENCE [LARGE SCALE GENOMIC DNA]</scope>
</reference>
<keyword evidence="4" id="KW-0521">NADP</keyword>
<keyword evidence="8 13" id="KW-0472">Membrane</keyword>
<evidence type="ECO:0000256" key="12">
    <source>
        <dbReference type="RuleBase" id="RU000363"/>
    </source>
</evidence>
<comment type="subcellular location">
    <subcellularLocation>
        <location evidence="1">Membrane</location>
        <topology evidence="1">Multi-pass membrane protein</topology>
    </subcellularLocation>
</comment>
<dbReference type="GO" id="GO:0016020">
    <property type="term" value="C:membrane"/>
    <property type="evidence" value="ECO:0007669"/>
    <property type="project" value="UniProtKB-SubCell"/>
</dbReference>
<evidence type="ECO:0000256" key="2">
    <source>
        <dbReference type="ARBA" id="ARBA00006484"/>
    </source>
</evidence>
<dbReference type="PRINTS" id="PR00081">
    <property type="entry name" value="GDHRDH"/>
</dbReference>
<evidence type="ECO:0000256" key="8">
    <source>
        <dbReference type="ARBA" id="ARBA00023136"/>
    </source>
</evidence>
<comment type="similarity">
    <text evidence="2 12">Belongs to the short-chain dehydrogenases/reductases (SDR) family.</text>
</comment>
<proteinExistence type="inferred from homology"/>
<dbReference type="Proteomes" id="UP001054945">
    <property type="component" value="Unassembled WGS sequence"/>
</dbReference>
<evidence type="ECO:0000259" key="14">
    <source>
        <dbReference type="SMART" id="SM00822"/>
    </source>
</evidence>
<accession>A0AAV4Q8A9</accession>
<dbReference type="SUPFAM" id="SSF51735">
    <property type="entry name" value="NAD(P)-binding Rossmann-fold domains"/>
    <property type="match status" value="1"/>
</dbReference>
<evidence type="ECO:0000256" key="9">
    <source>
        <dbReference type="ARBA" id="ARBA00059620"/>
    </source>
</evidence>
<name>A0AAV4Q8A9_CAEEX</name>
<evidence type="ECO:0000256" key="7">
    <source>
        <dbReference type="ARBA" id="ARBA00023098"/>
    </source>
</evidence>
<dbReference type="PROSITE" id="PS00061">
    <property type="entry name" value="ADH_SHORT"/>
    <property type="match status" value="1"/>
</dbReference>
<keyword evidence="7" id="KW-0443">Lipid metabolism</keyword>
<dbReference type="FunFam" id="3.40.50.720:FF:000131">
    <property type="entry name" value="Short-chain dehydrogenase/reductase 3"/>
    <property type="match status" value="1"/>
</dbReference>
<evidence type="ECO:0000256" key="13">
    <source>
        <dbReference type="SAM" id="Phobius"/>
    </source>
</evidence>
<dbReference type="EMBL" id="BPLR01005762">
    <property type="protein sequence ID" value="GIY04844.1"/>
    <property type="molecule type" value="Genomic_DNA"/>
</dbReference>
<protein>
    <recommendedName>
        <fullName evidence="10">Short-chain dehydrogenase/reductase 3</fullName>
    </recommendedName>
    <alternativeName>
        <fullName evidence="11">Retinal short-chain dehydrogenase/reductase 1</fullName>
    </alternativeName>
</protein>
<evidence type="ECO:0000256" key="11">
    <source>
        <dbReference type="ARBA" id="ARBA00082544"/>
    </source>
</evidence>
<organism evidence="15 16">
    <name type="scientific">Caerostris extrusa</name>
    <name type="common">Bark spider</name>
    <name type="synonym">Caerostris bankana</name>
    <dbReference type="NCBI Taxonomy" id="172846"/>
    <lineage>
        <taxon>Eukaryota</taxon>
        <taxon>Metazoa</taxon>
        <taxon>Ecdysozoa</taxon>
        <taxon>Arthropoda</taxon>
        <taxon>Chelicerata</taxon>
        <taxon>Arachnida</taxon>
        <taxon>Araneae</taxon>
        <taxon>Araneomorphae</taxon>
        <taxon>Entelegynae</taxon>
        <taxon>Araneoidea</taxon>
        <taxon>Araneidae</taxon>
        <taxon>Caerostris</taxon>
    </lineage>
</organism>
<dbReference type="AlphaFoldDB" id="A0AAV4Q8A9"/>
<sequence>MQITSTRREVGIFFLQGEKKEELVSDILVEAFRQCGTSSSLSCHTGFVQPAESINMSAWEIIFEFLVVLVKTFGVIGLALFRWVIPEPFKSVREKVILVTGSAGGLGRQIAQKFALLGAKVVLVDIDETRNNETLQNIKQMQAKAFAYTCDVSNENQVEELADKVYREVGDVDILINNAGVLPGRPLLELTNAQIKKTLNINTLAHMWMIRQFLPRMLDRGEGHIVAISSIAGILGCPYLVDYCASKHAVIGIMSALQEELSEIGREEQIQLTVICPSTMNTGLVQYPKTRFPSLLPILDVDKASDIVVTSILRNKRLVVIPTVVHVIYKFVNLFPPQVPLLLQRFLGYTIDPNVK</sequence>
<dbReference type="GO" id="GO:0052650">
    <property type="term" value="F:all-trans-retinol dehydrogenase (NADP+) activity"/>
    <property type="evidence" value="ECO:0007669"/>
    <property type="project" value="UniProtKB-ARBA"/>
</dbReference>
<dbReference type="InterPro" id="IPR036291">
    <property type="entry name" value="NAD(P)-bd_dom_sf"/>
</dbReference>
<keyword evidence="5 13" id="KW-1133">Transmembrane helix</keyword>
<gene>
    <name evidence="15" type="primary">SDR16C6</name>
    <name evidence="15" type="ORF">CEXT_113471</name>
</gene>
<dbReference type="PANTHER" id="PTHR24322">
    <property type="entry name" value="PKSB"/>
    <property type="match status" value="1"/>
</dbReference>
<comment type="function">
    <text evidence="9">Catalyzes the reduction of all-trans-retinal to all-trans-retinol in the presence of NADPH.</text>
</comment>
<comment type="caution">
    <text evidence="15">The sequence shown here is derived from an EMBL/GenBank/DDBJ whole genome shotgun (WGS) entry which is preliminary data.</text>
</comment>
<keyword evidence="3 13" id="KW-0812">Transmembrane</keyword>
<dbReference type="CDD" id="cd05339">
    <property type="entry name" value="17beta-HSDXI-like_SDR_c"/>
    <property type="match status" value="1"/>
</dbReference>